<gene>
    <name evidence="3" type="primary">LOC106469621</name>
</gene>
<dbReference type="Pfam" id="PF01585">
    <property type="entry name" value="G-patch"/>
    <property type="match status" value="1"/>
</dbReference>
<evidence type="ECO:0000313" key="3">
    <source>
        <dbReference type="RefSeq" id="XP_013785576.1"/>
    </source>
</evidence>
<dbReference type="InterPro" id="IPR000467">
    <property type="entry name" value="G_patch_dom"/>
</dbReference>
<dbReference type="SMART" id="SM00443">
    <property type="entry name" value="G_patch"/>
    <property type="match status" value="1"/>
</dbReference>
<dbReference type="PANTHER" id="PTHR47251:SF1">
    <property type="entry name" value="FINGER DOMAIN PROTEIN, PUTATIVE (AFU_ORTHOLOGUE AFUA_3G04180)-RELATED"/>
    <property type="match status" value="1"/>
</dbReference>
<dbReference type="RefSeq" id="XP_013785576.1">
    <property type="nucleotide sequence ID" value="XM_013930122.1"/>
</dbReference>
<dbReference type="GeneID" id="106469621"/>
<feature type="domain" description="G-patch" evidence="1">
    <location>
        <begin position="40"/>
        <end position="86"/>
    </location>
</feature>
<feature type="non-terminal residue" evidence="3">
    <location>
        <position position="87"/>
    </location>
</feature>
<organism evidence="2 3">
    <name type="scientific">Limulus polyphemus</name>
    <name type="common">Atlantic horseshoe crab</name>
    <dbReference type="NCBI Taxonomy" id="6850"/>
    <lineage>
        <taxon>Eukaryota</taxon>
        <taxon>Metazoa</taxon>
        <taxon>Ecdysozoa</taxon>
        <taxon>Arthropoda</taxon>
        <taxon>Chelicerata</taxon>
        <taxon>Merostomata</taxon>
        <taxon>Xiphosura</taxon>
        <taxon>Limulidae</taxon>
        <taxon>Limulus</taxon>
    </lineage>
</organism>
<reference evidence="3" key="1">
    <citation type="submission" date="2025-08" db="UniProtKB">
        <authorList>
            <consortium name="RefSeq"/>
        </authorList>
    </citation>
    <scope>IDENTIFICATION</scope>
    <source>
        <tissue evidence="3">Muscle</tissue>
    </source>
</reference>
<name>A0ABM1BNI9_LIMPO</name>
<keyword evidence="2" id="KW-1185">Reference proteome</keyword>
<dbReference type="PROSITE" id="PS50174">
    <property type="entry name" value="G_PATCH"/>
    <property type="match status" value="1"/>
</dbReference>
<proteinExistence type="predicted"/>
<dbReference type="PANTHER" id="PTHR47251">
    <property type="entry name" value="FINGER DOMAIN PROTEIN, PUTATIVE (AFU_ORTHOLOGUE AFUA_3G04180)-RELATED"/>
    <property type="match status" value="1"/>
</dbReference>
<protein>
    <submittedName>
        <fullName evidence="3">G patch domain-containing protein 8-like</fullName>
    </submittedName>
</protein>
<evidence type="ECO:0000259" key="1">
    <source>
        <dbReference type="PROSITE" id="PS50174"/>
    </source>
</evidence>
<dbReference type="Proteomes" id="UP000694941">
    <property type="component" value="Unplaced"/>
</dbReference>
<sequence length="87" mass="10100">MAERFSRFHENRDYQGKNIDSYDDGLLELEQSSMSQPISEDNLGYRLLQKHGWKTGQGLGRALQGRLDPLPIIVKEDIMGFGRWEME</sequence>
<accession>A0ABM1BNI9</accession>
<evidence type="ECO:0000313" key="2">
    <source>
        <dbReference type="Proteomes" id="UP000694941"/>
    </source>
</evidence>